<evidence type="ECO:0000313" key="2">
    <source>
        <dbReference type="Proteomes" id="UP001153332"/>
    </source>
</evidence>
<sequence>MLILYRLKCNREQPCSSCTQRGLGTSCTYSANTEISPRVQKGQAPKKPDSLQDRIQQLEDLVIELMNKTPKVTAASKDLQPTGFPGEDIPDDSSTISDTSVIQPSDTGANYVNSEHWAAILDSISELKECFDQEKTEQPVQLISHSLPTDLSGPPLLFGCSRPPEIGDILTSIPPRPVVDRLVSQYFNSFEISAAIVHSIQFLEEVSLDSSLPTPNLVTTADIYMKARASMGLDLETMIATFRLRTAQCLVLGRYTKGGPYVLETLMLYFANEHFLLNDAEINVWIVLSITIQIAIHTGYHKDPKHFKNMSPFTSEMRRRVWATIIEIDLGISAQMGVPRLIKPAQVDTEEPCNLLDSDFDRNTESIPPSRPESDLTPYALSYCKGPTNVLFRHHLGLGYQCQVAFLFLKGIYWRAKVVLHRKFLGRKYPYSREACLNAAFNLLDYQHMLDRETQPFGQLYQDRWKVSSIVNHDFLLAASLLCSYLQELDDPSLRSEDCSEADKITTYLTRSREIWTRSSNASKEARKVVKALNIILRNHTGGNSAPSPTDSASYGLESLAGFTDQYSYGNDYGLETGLSPPFTDISTMGHLAFLFEDPTANL</sequence>
<comment type="caution">
    <text evidence="1">The sequence shown here is derived from an EMBL/GenBank/DDBJ whole genome shotgun (WGS) entry which is preliminary data.</text>
</comment>
<reference evidence="1" key="1">
    <citation type="submission" date="2022-12" db="EMBL/GenBank/DDBJ databases">
        <title>Genome Sequence of Lasiodiplodia mahajangana.</title>
        <authorList>
            <person name="Buettner E."/>
        </authorList>
    </citation>
    <scope>NUCLEOTIDE SEQUENCE</scope>
    <source>
        <strain evidence="1">VT137</strain>
    </source>
</reference>
<accession>A0ACC2JUB5</accession>
<name>A0ACC2JUB5_9PEZI</name>
<organism evidence="1 2">
    <name type="scientific">Lasiodiplodia mahajangana</name>
    <dbReference type="NCBI Taxonomy" id="1108764"/>
    <lineage>
        <taxon>Eukaryota</taxon>
        <taxon>Fungi</taxon>
        <taxon>Dikarya</taxon>
        <taxon>Ascomycota</taxon>
        <taxon>Pezizomycotina</taxon>
        <taxon>Dothideomycetes</taxon>
        <taxon>Dothideomycetes incertae sedis</taxon>
        <taxon>Botryosphaeriales</taxon>
        <taxon>Botryosphaeriaceae</taxon>
        <taxon>Lasiodiplodia</taxon>
    </lineage>
</organism>
<evidence type="ECO:0000313" key="1">
    <source>
        <dbReference type="EMBL" id="KAJ8130990.1"/>
    </source>
</evidence>
<proteinExistence type="predicted"/>
<protein>
    <submittedName>
        <fullName evidence="1">Uncharacterized protein</fullName>
    </submittedName>
</protein>
<dbReference type="Proteomes" id="UP001153332">
    <property type="component" value="Unassembled WGS sequence"/>
</dbReference>
<keyword evidence="2" id="KW-1185">Reference proteome</keyword>
<dbReference type="EMBL" id="JAPUUL010000381">
    <property type="protein sequence ID" value="KAJ8130990.1"/>
    <property type="molecule type" value="Genomic_DNA"/>
</dbReference>
<gene>
    <name evidence="1" type="ORF">O1611_g2641</name>
</gene>